<dbReference type="InterPro" id="IPR036890">
    <property type="entry name" value="HATPase_C_sf"/>
</dbReference>
<evidence type="ECO:0000256" key="11">
    <source>
        <dbReference type="ARBA" id="ARBA00023012"/>
    </source>
</evidence>
<accession>A0A132MYB7</accession>
<keyword evidence="7" id="KW-0963">Cytoplasm</keyword>
<dbReference type="InterPro" id="IPR050482">
    <property type="entry name" value="Sensor_HK_TwoCompSys"/>
</dbReference>
<keyword evidence="11" id="KW-0902">Two-component regulatory system</keyword>
<comment type="function">
    <text evidence="13">Member of the two-component regulatory system NreB/NreC involved in the control of dissimilatory nitrate/nitrite reduction in response to oxygen. NreB functions as a direct oxygen sensor histidine kinase which is autophosphorylated, in the absence of oxygen, probably at the conserved histidine residue, and transfers its phosphate group probably to a conserved aspartate residue of NreC. NreB/NreC activates the expression of the nitrate (narGHJI) and nitrite (nir) reductase operons, as well as the putative nitrate transporter gene narT.</text>
</comment>
<dbReference type="STRING" id="1469144.LI90_3870"/>
<dbReference type="Pfam" id="PF02518">
    <property type="entry name" value="HATPase_c"/>
    <property type="match status" value="1"/>
</dbReference>
<dbReference type="Pfam" id="PF07730">
    <property type="entry name" value="HisKA_3"/>
    <property type="match status" value="1"/>
</dbReference>
<evidence type="ECO:0000256" key="9">
    <source>
        <dbReference type="ARBA" id="ARBA00022777"/>
    </source>
</evidence>
<evidence type="ECO:0000256" key="15">
    <source>
        <dbReference type="SAM" id="MobiDB-lite"/>
    </source>
</evidence>
<evidence type="ECO:0000256" key="8">
    <source>
        <dbReference type="ARBA" id="ARBA00022679"/>
    </source>
</evidence>
<dbReference type="InterPro" id="IPR003594">
    <property type="entry name" value="HATPase_dom"/>
</dbReference>
<keyword evidence="9" id="KW-0418">Kinase</keyword>
<dbReference type="InterPro" id="IPR003018">
    <property type="entry name" value="GAF"/>
</dbReference>
<dbReference type="Pfam" id="PF01590">
    <property type="entry name" value="GAF"/>
    <property type="match status" value="1"/>
</dbReference>
<protein>
    <recommendedName>
        <fullName evidence="5">Oxygen sensor histidine kinase NreB</fullName>
        <ecNumber evidence="4">2.7.13.3</ecNumber>
    </recommendedName>
    <alternativeName>
        <fullName evidence="14">Nitrogen regulation protein B</fullName>
    </alternativeName>
</protein>
<reference evidence="19" key="1">
    <citation type="submission" date="2015-04" db="EMBL/GenBank/DDBJ databases">
        <title>Physiological reanalysis, assessment of diazotrophy, and genome sequences of multiple isolates of Streptomyces thermoautotrophicus.</title>
        <authorList>
            <person name="MacKellar D.C."/>
            <person name="Lieber L."/>
            <person name="Norman J."/>
            <person name="Bolger A."/>
            <person name="Tobin C."/>
            <person name="Murray J.W."/>
            <person name="Chang R."/>
            <person name="Ford T."/>
            <person name="Nguyen P.Q."/>
            <person name="Woodward J."/>
            <person name="Permingeat H."/>
            <person name="Joshi N.S."/>
            <person name="Silver P.A."/>
            <person name="Usadel B."/>
            <person name="Rutherford A.W."/>
            <person name="Friesen M."/>
            <person name="Prell J."/>
        </authorList>
    </citation>
    <scope>NUCLEOTIDE SEQUENCE [LARGE SCALE GENOMIC DNA]</scope>
    <source>
        <strain evidence="19">H1</strain>
    </source>
</reference>
<feature type="domain" description="Histidine kinase/HSP90-like ATPase" evidence="17">
    <location>
        <begin position="292"/>
        <end position="392"/>
    </location>
</feature>
<comment type="caution">
    <text evidence="18">The sequence shown here is derived from an EMBL/GenBank/DDBJ whole genome shotgun (WGS) entry which is preliminary data.</text>
</comment>
<keyword evidence="8" id="KW-0808">Transferase</keyword>
<gene>
    <name evidence="18" type="ORF">LI90_3870</name>
</gene>
<name>A0A132MYB7_9ACTN</name>
<evidence type="ECO:0000256" key="13">
    <source>
        <dbReference type="ARBA" id="ARBA00024827"/>
    </source>
</evidence>
<evidence type="ECO:0000313" key="19">
    <source>
        <dbReference type="Proteomes" id="UP000070188"/>
    </source>
</evidence>
<dbReference type="PATRIC" id="fig|1469144.10.peg.4148"/>
<evidence type="ECO:0000256" key="7">
    <source>
        <dbReference type="ARBA" id="ARBA00022490"/>
    </source>
</evidence>
<evidence type="ECO:0000259" key="16">
    <source>
        <dbReference type="SMART" id="SM00065"/>
    </source>
</evidence>
<dbReference type="GO" id="GO:0016020">
    <property type="term" value="C:membrane"/>
    <property type="evidence" value="ECO:0007669"/>
    <property type="project" value="InterPro"/>
</dbReference>
<evidence type="ECO:0000256" key="10">
    <source>
        <dbReference type="ARBA" id="ARBA00023004"/>
    </source>
</evidence>
<keyword evidence="10" id="KW-0408">Iron</keyword>
<dbReference type="SMART" id="SM00065">
    <property type="entry name" value="GAF"/>
    <property type="match status" value="1"/>
</dbReference>
<evidence type="ECO:0000256" key="4">
    <source>
        <dbReference type="ARBA" id="ARBA00012438"/>
    </source>
</evidence>
<keyword evidence="6" id="KW-0004">4Fe-4S</keyword>
<dbReference type="Proteomes" id="UP000070188">
    <property type="component" value="Unassembled WGS sequence"/>
</dbReference>
<comment type="cofactor">
    <cofactor evidence="2">
        <name>[4Fe-4S] cluster</name>
        <dbReference type="ChEBI" id="CHEBI:49883"/>
    </cofactor>
</comment>
<dbReference type="PRINTS" id="PR00344">
    <property type="entry name" value="BCTRLSENSOR"/>
</dbReference>
<evidence type="ECO:0000256" key="3">
    <source>
        <dbReference type="ARBA" id="ARBA00004496"/>
    </source>
</evidence>
<dbReference type="GO" id="GO:0005737">
    <property type="term" value="C:cytoplasm"/>
    <property type="evidence" value="ECO:0007669"/>
    <property type="project" value="UniProtKB-SubCell"/>
</dbReference>
<dbReference type="GO" id="GO:0000155">
    <property type="term" value="F:phosphorelay sensor kinase activity"/>
    <property type="evidence" value="ECO:0007669"/>
    <property type="project" value="InterPro"/>
</dbReference>
<evidence type="ECO:0000256" key="12">
    <source>
        <dbReference type="ARBA" id="ARBA00023014"/>
    </source>
</evidence>
<evidence type="ECO:0000313" key="18">
    <source>
        <dbReference type="EMBL" id="KWX02823.1"/>
    </source>
</evidence>
<keyword evidence="12" id="KW-0411">Iron-sulfur</keyword>
<evidence type="ECO:0000256" key="6">
    <source>
        <dbReference type="ARBA" id="ARBA00022485"/>
    </source>
</evidence>
<dbReference type="OrthoDB" id="9764154at2"/>
<evidence type="ECO:0000256" key="1">
    <source>
        <dbReference type="ARBA" id="ARBA00000085"/>
    </source>
</evidence>
<dbReference type="SMART" id="SM00387">
    <property type="entry name" value="HATPase_c"/>
    <property type="match status" value="1"/>
</dbReference>
<evidence type="ECO:0000256" key="14">
    <source>
        <dbReference type="ARBA" id="ARBA00030800"/>
    </source>
</evidence>
<dbReference type="Gene3D" id="3.30.450.40">
    <property type="match status" value="1"/>
</dbReference>
<comment type="subcellular location">
    <subcellularLocation>
        <location evidence="3">Cytoplasm</location>
    </subcellularLocation>
</comment>
<dbReference type="EC" id="2.7.13.3" evidence="4"/>
<dbReference type="InterPro" id="IPR029016">
    <property type="entry name" value="GAF-like_dom_sf"/>
</dbReference>
<dbReference type="GO" id="GO:0046983">
    <property type="term" value="F:protein dimerization activity"/>
    <property type="evidence" value="ECO:0007669"/>
    <property type="project" value="InterPro"/>
</dbReference>
<keyword evidence="19" id="KW-1185">Reference proteome</keyword>
<dbReference type="InterPro" id="IPR011712">
    <property type="entry name" value="Sig_transdc_His_kin_sub3_dim/P"/>
</dbReference>
<comment type="catalytic activity">
    <reaction evidence="1">
        <text>ATP + protein L-histidine = ADP + protein N-phospho-L-histidine.</text>
        <dbReference type="EC" id="2.7.13.3"/>
    </reaction>
</comment>
<dbReference type="SUPFAM" id="SSF55874">
    <property type="entry name" value="ATPase domain of HSP90 chaperone/DNA topoisomerase II/histidine kinase"/>
    <property type="match status" value="1"/>
</dbReference>
<dbReference type="CDD" id="cd16917">
    <property type="entry name" value="HATPase_UhpB-NarQ-NarX-like"/>
    <property type="match status" value="1"/>
</dbReference>
<feature type="domain" description="GAF" evidence="16">
    <location>
        <begin position="32"/>
        <end position="181"/>
    </location>
</feature>
<dbReference type="GO" id="GO:0051539">
    <property type="term" value="F:4 iron, 4 sulfur cluster binding"/>
    <property type="evidence" value="ECO:0007669"/>
    <property type="project" value="UniProtKB-KW"/>
</dbReference>
<sequence>MSRLNGQAGETGAWPPATGSGPRATALDSELDPAVIAARVSRELALACQVDVAFLAIHDVPGVLHVRGTFGARTPGLRKLEIPSGVGLGGQVLLSHRSLKVWDYATDDSISHELAGVVAVGEGIGGLAGVPVTVAGRMLGVLYTGLRGPGDLGDQRVRLMETYASRLSDLLLPAVRVGEMVRQSVLAERQRIAVELHDTIGQLLFSIGASARAALTDAADDDPHAAERWRDVERQASRAASLLRDALHALCPPTDTDAFLTAVRADMDEFTERTGIPASLINAGGLTELPPEVASALARAVRVALHNVEKHARASSVVVSAWQEADAVVVAVQDDGVGPPDDLGFAAVLTSGSPGLGLTALGQRLERLGGDLAVFRNDDGGTTLRARVPLPARLPRLEQAE</sequence>
<evidence type="ECO:0000259" key="17">
    <source>
        <dbReference type="SMART" id="SM00387"/>
    </source>
</evidence>
<dbReference type="AlphaFoldDB" id="A0A132MYB7"/>
<dbReference type="PANTHER" id="PTHR24421">
    <property type="entry name" value="NITRATE/NITRITE SENSOR PROTEIN NARX-RELATED"/>
    <property type="match status" value="1"/>
</dbReference>
<dbReference type="RefSeq" id="WP_066890073.1">
    <property type="nucleotide sequence ID" value="NZ_LAXD01000001.1"/>
</dbReference>
<feature type="region of interest" description="Disordered" evidence="15">
    <location>
        <begin position="1"/>
        <end position="25"/>
    </location>
</feature>
<evidence type="ECO:0000256" key="5">
    <source>
        <dbReference type="ARBA" id="ARBA00017322"/>
    </source>
</evidence>
<dbReference type="EMBL" id="LAXD01000001">
    <property type="protein sequence ID" value="KWX02823.1"/>
    <property type="molecule type" value="Genomic_DNA"/>
</dbReference>
<evidence type="ECO:0000256" key="2">
    <source>
        <dbReference type="ARBA" id="ARBA00001966"/>
    </source>
</evidence>
<keyword evidence="6" id="KW-0479">Metal-binding</keyword>
<dbReference type="PANTHER" id="PTHR24421:SF61">
    <property type="entry name" value="OXYGEN SENSOR HISTIDINE KINASE NREB"/>
    <property type="match status" value="1"/>
</dbReference>
<dbReference type="InterPro" id="IPR004358">
    <property type="entry name" value="Sig_transdc_His_kin-like_C"/>
</dbReference>
<proteinExistence type="predicted"/>
<organism evidence="18 19">
    <name type="scientific">Carbonactinospora thermoautotrophica</name>
    <dbReference type="NCBI Taxonomy" id="1469144"/>
    <lineage>
        <taxon>Bacteria</taxon>
        <taxon>Bacillati</taxon>
        <taxon>Actinomycetota</taxon>
        <taxon>Actinomycetes</taxon>
        <taxon>Kitasatosporales</taxon>
        <taxon>Carbonactinosporaceae</taxon>
        <taxon>Carbonactinospora</taxon>
    </lineage>
</organism>
<dbReference type="Gene3D" id="3.30.565.10">
    <property type="entry name" value="Histidine kinase-like ATPase, C-terminal domain"/>
    <property type="match status" value="1"/>
</dbReference>
<dbReference type="Gene3D" id="1.20.5.1930">
    <property type="match status" value="1"/>
</dbReference>
<dbReference type="SUPFAM" id="SSF55781">
    <property type="entry name" value="GAF domain-like"/>
    <property type="match status" value="1"/>
</dbReference>